<organism evidence="8 9">
    <name type="scientific">Natronomicrosphaera hydrolytica</name>
    <dbReference type="NCBI Taxonomy" id="3242702"/>
    <lineage>
        <taxon>Bacteria</taxon>
        <taxon>Pseudomonadati</taxon>
        <taxon>Planctomycetota</taxon>
        <taxon>Phycisphaerae</taxon>
        <taxon>Phycisphaerales</taxon>
        <taxon>Phycisphaeraceae</taxon>
        <taxon>Natronomicrosphaera</taxon>
    </lineage>
</organism>
<accession>A0ABV4U2W5</accession>
<dbReference type="InterPro" id="IPR013783">
    <property type="entry name" value="Ig-like_fold"/>
</dbReference>
<evidence type="ECO:0000313" key="9">
    <source>
        <dbReference type="Proteomes" id="UP001575105"/>
    </source>
</evidence>
<dbReference type="SUPFAM" id="SSF51445">
    <property type="entry name" value="(Trans)glycosidases"/>
    <property type="match status" value="1"/>
</dbReference>
<dbReference type="InterPro" id="IPR008979">
    <property type="entry name" value="Galactose-bd-like_sf"/>
</dbReference>
<feature type="domain" description="Beta-mannosidase-like galactose-binding" evidence="7">
    <location>
        <begin position="36"/>
        <end position="187"/>
    </location>
</feature>
<name>A0ABV4U2W5_9BACT</name>
<keyword evidence="2 8" id="KW-0378">Hydrolase</keyword>
<dbReference type="EMBL" id="JBGUBD010000003">
    <property type="protein sequence ID" value="MFA9477928.1"/>
    <property type="molecule type" value="Genomic_DNA"/>
</dbReference>
<evidence type="ECO:0000259" key="7">
    <source>
        <dbReference type="Pfam" id="PF22666"/>
    </source>
</evidence>
<dbReference type="InterPro" id="IPR054593">
    <property type="entry name" value="Beta-mannosidase-like_N2"/>
</dbReference>
<dbReference type="GO" id="GO:0016787">
    <property type="term" value="F:hydrolase activity"/>
    <property type="evidence" value="ECO:0007669"/>
    <property type="project" value="UniProtKB-KW"/>
</dbReference>
<proteinExistence type="inferred from homology"/>
<protein>
    <submittedName>
        <fullName evidence="8">Glycoside hydrolase family 2 protein</fullName>
    </submittedName>
</protein>
<dbReference type="Pfam" id="PF22666">
    <property type="entry name" value="Glyco_hydro_2_N2"/>
    <property type="match status" value="1"/>
</dbReference>
<reference evidence="8 9" key="1">
    <citation type="submission" date="2024-08" db="EMBL/GenBank/DDBJ databases">
        <title>Whole-genome sequencing of halo(alkali)philic microorganisms from hypersaline lakes.</title>
        <authorList>
            <person name="Sorokin D.Y."/>
            <person name="Merkel A.Y."/>
            <person name="Messina E."/>
            <person name="Yakimov M."/>
        </authorList>
    </citation>
    <scope>NUCLEOTIDE SEQUENCE [LARGE SCALE GENOMIC DNA]</scope>
    <source>
        <strain evidence="8 9">AB-hyl4</strain>
    </source>
</reference>
<feature type="domain" description="Exo-beta-D-glucosaminidase Ig-fold" evidence="6">
    <location>
        <begin position="965"/>
        <end position="1051"/>
    </location>
</feature>
<gene>
    <name evidence="8" type="ORF">ACERK3_06410</name>
</gene>
<evidence type="ECO:0000256" key="2">
    <source>
        <dbReference type="ARBA" id="ARBA00022801"/>
    </source>
</evidence>
<feature type="domain" description="Glycoside hydrolase family 2 immunoglobulin-like beta-sandwich" evidence="4">
    <location>
        <begin position="202"/>
        <end position="319"/>
    </location>
</feature>
<dbReference type="InterPro" id="IPR041351">
    <property type="entry name" value="Ig_GlcNase"/>
</dbReference>
<sequence length="1062" mass="120215">MRTIDLNSQWRLADYPLNAGLAGKAYRRDHAVAADAMNVDLPKIAQAALFEHGRLPDPYVDFNSDAYKWVEEKEWWYFRDFVVPTREEDERVFVRFEGITYRADVWVNGHLVGHIEGMFRLDEFDITDALDATGDNRLAVRVRTQENAWQDDRGSSVRGKVRSQGVVAQAMYRWNWCPHLVGVGIWQPVSLVVREPVEIEQVRVRTIAVQTDQNEDVIPAEAPAEIEIAWDLVNRGNAPATAEVTYDIDGETFALSQSMSGTVQQMLGPGESTTVRKRIKLDHARLWWCNGLGDAHLYRLNTRLRGTRGDDQTATFGVREIRFVENEDMAWVTQVSGHTARPWTMIHPLYNWVLSLNGRRVFLKGSNWVHADVLLRLDRSRYERLLRPAKVGGLNFMRVWGGSLAETDAFYDVCDRLGLLCWQEFWLACENYPALDRQLLARCARDTVRRLYNRPSLVFYSGGNEFEPDNIENKSAVDTLAAVVAETDDSRPFRRSSPYKGDKHGGLVPTPTAIRNKYLDILPGDKRQVLFRSEVAVGRSAPMFASLDKFITPQWPLDEKQFRHFFGVPSEFIGFASEYAADDSYTHAVLANHFAHVRVLQVNVEYCRMQMFRCSGHLNWQYSVPWPCLHREIVDWWGLPKPAFYHYVTSSKPLALLVDLEKYLWDPGETLDVPICLVNDGVSASSLQCEVDVIDTQGNVVHQWRASADIDANAARTLDTLAWQIPEHLAERTLFLFTRLRRDGQTFFQNAYWIAVSNLVHTPDALRLDGPWTDGRGNEISLPGNDMQLGDDGFESIVQKNVERDFEQTAEDRSGDGATETSVRYCRTFTLPEALRGKSLAFFCPGIEASWEVIVNGQSLGSRELRGSSLDLGAMAHVPWGGTQPDARLDSKTDYKFFSDPITLPRLEPCFVDIPDGLLKTTGENKIVLQLKTDCQKVVSQSMFIRERTPNREAVVQHRKRGVLFRDMRDMPSAEVKIEADQSSITVHNSGETVAVMLLLDVEVDVDGTSEAIATDDNALMLVPGERREIRPLAGGTFPARYRLTVQGWNVSKTVAVVEASG</sequence>
<dbReference type="Gene3D" id="2.60.40.10">
    <property type="entry name" value="Immunoglobulins"/>
    <property type="match status" value="2"/>
</dbReference>
<dbReference type="InterPro" id="IPR043534">
    <property type="entry name" value="EBDG/EBM"/>
</dbReference>
<evidence type="ECO:0000259" key="5">
    <source>
        <dbReference type="Pfam" id="PF17786"/>
    </source>
</evidence>
<dbReference type="SUPFAM" id="SSF49303">
    <property type="entry name" value="beta-Galactosidase/glucuronidase domain"/>
    <property type="match status" value="3"/>
</dbReference>
<dbReference type="Pfam" id="PF00703">
    <property type="entry name" value="Glyco_hydro_2"/>
    <property type="match status" value="1"/>
</dbReference>
<feature type="domain" description="Mannosidase Ig/CBM-like" evidence="5">
    <location>
        <begin position="675"/>
        <end position="754"/>
    </location>
</feature>
<dbReference type="PANTHER" id="PTHR43536">
    <property type="entry name" value="MANNOSYLGLYCOPROTEIN ENDO-BETA-MANNOSIDASE"/>
    <property type="match status" value="1"/>
</dbReference>
<evidence type="ECO:0000256" key="3">
    <source>
        <dbReference type="ARBA" id="ARBA00023295"/>
    </source>
</evidence>
<evidence type="ECO:0000256" key="1">
    <source>
        <dbReference type="ARBA" id="ARBA00007401"/>
    </source>
</evidence>
<keyword evidence="3" id="KW-0326">Glycosidase</keyword>
<dbReference type="Gene3D" id="3.20.20.80">
    <property type="entry name" value="Glycosidases"/>
    <property type="match status" value="1"/>
</dbReference>
<comment type="similarity">
    <text evidence="1">Belongs to the glycosyl hydrolase 2 family.</text>
</comment>
<evidence type="ECO:0000259" key="6">
    <source>
        <dbReference type="Pfam" id="PF18368"/>
    </source>
</evidence>
<dbReference type="InterPro" id="IPR036156">
    <property type="entry name" value="Beta-gal/glucu_dom_sf"/>
</dbReference>
<dbReference type="RefSeq" id="WP_425344852.1">
    <property type="nucleotide sequence ID" value="NZ_JBGUBD010000003.1"/>
</dbReference>
<keyword evidence="9" id="KW-1185">Reference proteome</keyword>
<dbReference type="InterPro" id="IPR006102">
    <property type="entry name" value="Ig-like_GH2"/>
</dbReference>
<dbReference type="Pfam" id="PF17786">
    <property type="entry name" value="Mannosidase_ig"/>
    <property type="match status" value="1"/>
</dbReference>
<dbReference type="Pfam" id="PF18368">
    <property type="entry name" value="Ig_GlcNase"/>
    <property type="match status" value="1"/>
</dbReference>
<dbReference type="PANTHER" id="PTHR43536:SF1">
    <property type="entry name" value="MANNOSYLGLYCOPROTEIN ENDO-BETA-MANNOSIDASE"/>
    <property type="match status" value="1"/>
</dbReference>
<dbReference type="SUPFAM" id="SSF49785">
    <property type="entry name" value="Galactose-binding domain-like"/>
    <property type="match status" value="2"/>
</dbReference>
<dbReference type="Proteomes" id="UP001575105">
    <property type="component" value="Unassembled WGS sequence"/>
</dbReference>
<evidence type="ECO:0000259" key="4">
    <source>
        <dbReference type="Pfam" id="PF00703"/>
    </source>
</evidence>
<comment type="caution">
    <text evidence="8">The sequence shown here is derived from an EMBL/GenBank/DDBJ whole genome shotgun (WGS) entry which is preliminary data.</text>
</comment>
<evidence type="ECO:0000313" key="8">
    <source>
        <dbReference type="EMBL" id="MFA9477928.1"/>
    </source>
</evidence>
<dbReference type="InterPro" id="IPR017853">
    <property type="entry name" value="GH"/>
</dbReference>
<dbReference type="Gene3D" id="2.60.120.260">
    <property type="entry name" value="Galactose-binding domain-like"/>
    <property type="match status" value="2"/>
</dbReference>
<dbReference type="InterPro" id="IPR041447">
    <property type="entry name" value="Mannosidase_ig"/>
</dbReference>